<organism evidence="4">
    <name type="scientific">Chromera velia CCMP2878</name>
    <dbReference type="NCBI Taxonomy" id="1169474"/>
    <lineage>
        <taxon>Eukaryota</taxon>
        <taxon>Sar</taxon>
        <taxon>Alveolata</taxon>
        <taxon>Colpodellida</taxon>
        <taxon>Chromeraceae</taxon>
        <taxon>Chromera</taxon>
    </lineage>
</organism>
<accession>A0A0G4HJA6</accession>
<evidence type="ECO:0000313" key="4">
    <source>
        <dbReference type="EMBL" id="CEM44265.1"/>
    </source>
</evidence>
<dbReference type="InterPro" id="IPR029063">
    <property type="entry name" value="SAM-dependent_MTases_sf"/>
</dbReference>
<dbReference type="AlphaFoldDB" id="A0A0G4HJA6"/>
<sequence length="380" mass="41176">MSRTLQSASVALLLSGASSFVPSSLSSYSIRSRLSAEASGDAVARVQGTKQAEETVEGKSILACPVSLSRLDILGEDGMLRSSEREDVEYTVRDSYLDLVSTAKRNIPIWEYSLGDLVKTENFRNPFLSFVYDRGYRQNFARAGFPGKEKEFADISEFFEPLASEDGIAVDLSCGPGFMGREIARSGKFGRLVFADYSESMLREAVEKAQDEGVTIGSLGETRGEGTGDGSASKGDGVAGARLLLGQEQKEREGGTQSGGKSGEGDAQTRTAFVRVDVAQLPFVEGSFDAIHAGAALHCWPSLEESIREVFRVLKKGGRFYASTFKVGGWNGCILPGLRRTSFFYFESKEELQKYLLAAGFSKVDVRQEGQGCLIAKAIK</sequence>
<dbReference type="GO" id="GO:0009507">
    <property type="term" value="C:chloroplast"/>
    <property type="evidence" value="ECO:0007669"/>
    <property type="project" value="TreeGrafter"/>
</dbReference>
<proteinExistence type="predicted"/>
<feature type="domain" description="Methyltransferase type 11" evidence="3">
    <location>
        <begin position="271"/>
        <end position="321"/>
    </location>
</feature>
<name>A0A0G4HJA6_9ALVE</name>
<keyword evidence="2" id="KW-0732">Signal</keyword>
<dbReference type="GO" id="GO:0008757">
    <property type="term" value="F:S-adenosylmethionine-dependent methyltransferase activity"/>
    <property type="evidence" value="ECO:0007669"/>
    <property type="project" value="InterPro"/>
</dbReference>
<dbReference type="PANTHER" id="PTHR43591">
    <property type="entry name" value="METHYLTRANSFERASE"/>
    <property type="match status" value="1"/>
</dbReference>
<evidence type="ECO:0000256" key="1">
    <source>
        <dbReference type="SAM" id="MobiDB-lite"/>
    </source>
</evidence>
<feature type="chain" id="PRO_5005191889" description="Methyltransferase type 11 domain-containing protein" evidence="2">
    <location>
        <begin position="20"/>
        <end position="380"/>
    </location>
</feature>
<dbReference type="EMBL" id="CDMZ01002885">
    <property type="protein sequence ID" value="CEM44265.1"/>
    <property type="molecule type" value="Genomic_DNA"/>
</dbReference>
<protein>
    <recommendedName>
        <fullName evidence="3">Methyltransferase type 11 domain-containing protein</fullName>
    </recommendedName>
</protein>
<evidence type="ECO:0000259" key="3">
    <source>
        <dbReference type="Pfam" id="PF08241"/>
    </source>
</evidence>
<dbReference type="Gene3D" id="3.40.50.150">
    <property type="entry name" value="Vaccinia Virus protein VP39"/>
    <property type="match status" value="1"/>
</dbReference>
<dbReference type="PANTHER" id="PTHR43591:SF99">
    <property type="entry name" value="OS06G0646000 PROTEIN"/>
    <property type="match status" value="1"/>
</dbReference>
<dbReference type="SUPFAM" id="SSF53335">
    <property type="entry name" value="S-adenosyl-L-methionine-dependent methyltransferases"/>
    <property type="match status" value="1"/>
</dbReference>
<dbReference type="CDD" id="cd02440">
    <property type="entry name" value="AdoMet_MTases"/>
    <property type="match status" value="1"/>
</dbReference>
<dbReference type="VEuPathDB" id="CryptoDB:Cvel_28209"/>
<evidence type="ECO:0000256" key="2">
    <source>
        <dbReference type="SAM" id="SignalP"/>
    </source>
</evidence>
<dbReference type="InterPro" id="IPR013216">
    <property type="entry name" value="Methyltransf_11"/>
</dbReference>
<dbReference type="Pfam" id="PF08241">
    <property type="entry name" value="Methyltransf_11"/>
    <property type="match status" value="1"/>
</dbReference>
<feature type="region of interest" description="Disordered" evidence="1">
    <location>
        <begin position="213"/>
        <end position="267"/>
    </location>
</feature>
<gene>
    <name evidence="4" type="ORF">Cvel_28209</name>
</gene>
<feature type="signal peptide" evidence="2">
    <location>
        <begin position="1"/>
        <end position="19"/>
    </location>
</feature>
<reference evidence="4" key="1">
    <citation type="submission" date="2014-11" db="EMBL/GenBank/DDBJ databases">
        <authorList>
            <person name="Otto D Thomas"/>
            <person name="Naeem Raeece"/>
        </authorList>
    </citation>
    <scope>NUCLEOTIDE SEQUENCE</scope>
</reference>